<name>A0ABR9WKT2_9BACT</name>
<keyword evidence="1" id="KW-0472">Membrane</keyword>
<keyword evidence="1" id="KW-0812">Transmembrane</keyword>
<evidence type="ECO:0000313" key="3">
    <source>
        <dbReference type="Proteomes" id="UP000634134"/>
    </source>
</evidence>
<comment type="caution">
    <text evidence="2">The sequence shown here is derived from an EMBL/GenBank/DDBJ whole genome shotgun (WGS) entry which is preliminary data.</text>
</comment>
<dbReference type="EMBL" id="JACYGY010000002">
    <property type="protein sequence ID" value="MBE9466085.1"/>
    <property type="molecule type" value="Genomic_DNA"/>
</dbReference>
<keyword evidence="1" id="KW-1133">Transmembrane helix</keyword>
<proteinExistence type="predicted"/>
<dbReference type="Proteomes" id="UP000634134">
    <property type="component" value="Unassembled WGS sequence"/>
</dbReference>
<gene>
    <name evidence="2" type="ORF">IEE83_29805</name>
</gene>
<reference evidence="3" key="1">
    <citation type="submission" date="2023-07" db="EMBL/GenBank/DDBJ databases">
        <title>Dyadobacter sp. nov 'subterranea' isolated from contaminted grondwater.</title>
        <authorList>
            <person name="Szabo I."/>
            <person name="Al-Omari J."/>
            <person name="Szerdahelyi S.G."/>
            <person name="Rado J."/>
        </authorList>
    </citation>
    <scope>NUCLEOTIDE SEQUENCE [LARGE SCALE GENOMIC DNA]</scope>
    <source>
        <strain evidence="3">UP-52</strain>
    </source>
</reference>
<evidence type="ECO:0000313" key="2">
    <source>
        <dbReference type="EMBL" id="MBE9466085.1"/>
    </source>
</evidence>
<feature type="transmembrane region" description="Helical" evidence="1">
    <location>
        <begin position="69"/>
        <end position="89"/>
    </location>
</feature>
<organism evidence="2 3">
    <name type="scientific">Dyadobacter subterraneus</name>
    <dbReference type="NCBI Taxonomy" id="2773304"/>
    <lineage>
        <taxon>Bacteria</taxon>
        <taxon>Pseudomonadati</taxon>
        <taxon>Bacteroidota</taxon>
        <taxon>Cytophagia</taxon>
        <taxon>Cytophagales</taxon>
        <taxon>Spirosomataceae</taxon>
        <taxon>Dyadobacter</taxon>
    </lineage>
</organism>
<evidence type="ECO:0000256" key="1">
    <source>
        <dbReference type="SAM" id="Phobius"/>
    </source>
</evidence>
<feature type="transmembrane region" description="Helical" evidence="1">
    <location>
        <begin position="31"/>
        <end position="48"/>
    </location>
</feature>
<keyword evidence="3" id="KW-1185">Reference proteome</keyword>
<evidence type="ECO:0008006" key="4">
    <source>
        <dbReference type="Google" id="ProtNLM"/>
    </source>
</evidence>
<accession>A0ABR9WKT2</accession>
<protein>
    <recommendedName>
        <fullName evidence="4">DUF3592 domain-containing protein</fullName>
    </recommendedName>
</protein>
<dbReference type="RefSeq" id="WP_194124343.1">
    <property type="nucleotide sequence ID" value="NZ_JACYGY010000002.1"/>
</dbReference>
<sequence>MKKILFGIFLLLVAFFLVALFIHNLEYWSSVKWWSLNITTVGYLFIFFPILKRNENNKIFKCLFISGKWYFKVIGVLTFILSLSLYNLFTDQLAVGLNEKIKSYYLERKTIETTATVLGLTKISFTLKTTFNQKFMVIEYGTDEGILRQGLDPKKYAGLRPGQKIDILYAKHHPSIFKLK</sequence>